<organism evidence="1 2">
    <name type="scientific">Plantactinospora soyae</name>
    <dbReference type="NCBI Taxonomy" id="1544732"/>
    <lineage>
        <taxon>Bacteria</taxon>
        <taxon>Bacillati</taxon>
        <taxon>Actinomycetota</taxon>
        <taxon>Actinomycetes</taxon>
        <taxon>Micromonosporales</taxon>
        <taxon>Micromonosporaceae</taxon>
        <taxon>Plantactinospora</taxon>
    </lineage>
</organism>
<dbReference type="Gene3D" id="2.20.28.270">
    <property type="entry name" value="RNA polymerase-binding protein A"/>
    <property type="match status" value="1"/>
</dbReference>
<protein>
    <recommendedName>
        <fullName evidence="3">RNA polymerase-binding protein RbpA</fullName>
    </recommendedName>
</protein>
<accession>A0A927MCW3</accession>
<sequence>MEILLAAEAEPPVTWDCPHCGQPAGQDVQNPPGRQRAEPYKSHLAYVKERRSEADAEAILAEALAELRQRRGRR</sequence>
<dbReference type="AlphaFoldDB" id="A0A927MCW3"/>
<keyword evidence="2" id="KW-1185">Reference proteome</keyword>
<dbReference type="InterPro" id="IPR025182">
    <property type="entry name" value="RNApol-bd_RbpA"/>
</dbReference>
<dbReference type="Pfam" id="PF13397">
    <property type="entry name" value="RbpA"/>
    <property type="match status" value="1"/>
</dbReference>
<evidence type="ECO:0008006" key="3">
    <source>
        <dbReference type="Google" id="ProtNLM"/>
    </source>
</evidence>
<evidence type="ECO:0000313" key="2">
    <source>
        <dbReference type="Proteomes" id="UP000649753"/>
    </source>
</evidence>
<proteinExistence type="predicted"/>
<dbReference type="GO" id="GO:0045893">
    <property type="term" value="P:positive regulation of DNA-templated transcription"/>
    <property type="evidence" value="ECO:0007669"/>
    <property type="project" value="InterPro"/>
</dbReference>
<name>A0A927MCW3_9ACTN</name>
<dbReference type="EMBL" id="JADBEB010000001">
    <property type="protein sequence ID" value="MBE1492144.1"/>
    <property type="molecule type" value="Genomic_DNA"/>
</dbReference>
<dbReference type="GO" id="GO:0001000">
    <property type="term" value="F:bacterial-type RNA polymerase core enzyme binding"/>
    <property type="evidence" value="ECO:0007669"/>
    <property type="project" value="InterPro"/>
</dbReference>
<evidence type="ECO:0000313" key="1">
    <source>
        <dbReference type="EMBL" id="MBE1492144.1"/>
    </source>
</evidence>
<gene>
    <name evidence="1" type="ORF">H4W31_007782</name>
</gene>
<dbReference type="Proteomes" id="UP000649753">
    <property type="component" value="Unassembled WGS sequence"/>
</dbReference>
<comment type="caution">
    <text evidence="1">The sequence shown here is derived from an EMBL/GenBank/DDBJ whole genome shotgun (WGS) entry which is preliminary data.</text>
</comment>
<dbReference type="InterPro" id="IPR038638">
    <property type="entry name" value="RbpA_sf"/>
</dbReference>
<reference evidence="1" key="1">
    <citation type="submission" date="2020-10" db="EMBL/GenBank/DDBJ databases">
        <title>Sequencing the genomes of 1000 actinobacteria strains.</title>
        <authorList>
            <person name="Klenk H.-P."/>
        </authorList>
    </citation>
    <scope>NUCLEOTIDE SEQUENCE</scope>
    <source>
        <strain evidence="1">DSM 46832</strain>
    </source>
</reference>